<dbReference type="Proteomes" id="UP000018208">
    <property type="component" value="Unassembled WGS sequence"/>
</dbReference>
<evidence type="ECO:0000256" key="1">
    <source>
        <dbReference type="SAM" id="Phobius"/>
    </source>
</evidence>
<gene>
    <name evidence="2" type="ORF">SS50377_28539</name>
</gene>
<keyword evidence="3" id="KW-1185">Reference proteome</keyword>
<accession>A0A9P8RUF6</accession>
<proteinExistence type="predicted"/>
<feature type="transmembrane region" description="Helical" evidence="1">
    <location>
        <begin position="20"/>
        <end position="40"/>
    </location>
</feature>
<dbReference type="AlphaFoldDB" id="A0A9P8RUF6"/>
<keyword evidence="1" id="KW-0812">Transmembrane</keyword>
<evidence type="ECO:0000313" key="3">
    <source>
        <dbReference type="Proteomes" id="UP000018208"/>
    </source>
</evidence>
<dbReference type="RefSeq" id="XP_067760358.1">
    <property type="nucleotide sequence ID" value="XM_067912301.1"/>
</dbReference>
<protein>
    <submittedName>
        <fullName evidence="2">Uncharacterized protein</fullName>
    </submittedName>
</protein>
<dbReference type="KEGG" id="ssao:94302562"/>
<reference evidence="2 3" key="1">
    <citation type="journal article" date="2014" name="PLoS Genet.">
        <title>The Genome of Spironucleus salmonicida Highlights a Fish Pathogen Adapted to Fluctuating Environments.</title>
        <authorList>
            <person name="Xu F."/>
            <person name="Jerlstrom-Hultqvist J."/>
            <person name="Einarsson E."/>
            <person name="Astvaldsson A."/>
            <person name="Svard S.G."/>
            <person name="Andersson J.O."/>
        </authorList>
    </citation>
    <scope>NUCLEOTIDE SEQUENCE [LARGE SCALE GENOMIC DNA]</scope>
    <source>
        <strain evidence="2 3">ATCC 50377</strain>
    </source>
</reference>
<organism evidence="2 3">
    <name type="scientific">Spironucleus salmonicida</name>
    <dbReference type="NCBI Taxonomy" id="348837"/>
    <lineage>
        <taxon>Eukaryota</taxon>
        <taxon>Metamonada</taxon>
        <taxon>Diplomonadida</taxon>
        <taxon>Hexamitidae</taxon>
        <taxon>Hexamitinae</taxon>
        <taxon>Spironucleus</taxon>
    </lineage>
</organism>
<comment type="caution">
    <text evidence="2">The sequence shown here is derived from an EMBL/GenBank/DDBJ whole genome shotgun (WGS) entry which is preliminary data.</text>
</comment>
<dbReference type="EMBL" id="AUWU02000009">
    <property type="protein sequence ID" value="KAH0569585.1"/>
    <property type="molecule type" value="Genomic_DNA"/>
</dbReference>
<evidence type="ECO:0000313" key="2">
    <source>
        <dbReference type="EMBL" id="KAH0569585.1"/>
    </source>
</evidence>
<sequence>MLQQSLLAFYLIVQNMKIEFIILIASISALLGLSVLAIILKLTLKKNKKQPIVLTVATPSKYKIKNGFKVTPASPGVEMHAYPSPNYTECRAD</sequence>
<keyword evidence="1" id="KW-0472">Membrane</keyword>
<name>A0A9P8RUF6_9EUKA</name>
<keyword evidence="1" id="KW-1133">Transmembrane helix</keyword>
<dbReference type="GeneID" id="94302562"/>